<feature type="region of interest" description="Disordered" evidence="1">
    <location>
        <begin position="1"/>
        <end position="106"/>
    </location>
</feature>
<dbReference type="AlphaFoldDB" id="A0AAV5SJT5"/>
<evidence type="ECO:0000256" key="1">
    <source>
        <dbReference type="SAM" id="MobiDB-lite"/>
    </source>
</evidence>
<accession>A0AAV5SJT5</accession>
<dbReference type="EMBL" id="BTSX01000002">
    <property type="protein sequence ID" value="GMS82388.1"/>
    <property type="molecule type" value="Genomic_DNA"/>
</dbReference>
<gene>
    <name evidence="2" type="ORF">PENTCL1PPCAC_4563</name>
</gene>
<feature type="compositionally biased region" description="Low complexity" evidence="1">
    <location>
        <begin position="1"/>
        <end position="15"/>
    </location>
</feature>
<feature type="non-terminal residue" evidence="2">
    <location>
        <position position="162"/>
    </location>
</feature>
<name>A0AAV5SJT5_9BILA</name>
<evidence type="ECO:0000313" key="2">
    <source>
        <dbReference type="EMBL" id="GMS82388.1"/>
    </source>
</evidence>
<comment type="caution">
    <text evidence="2">The sequence shown here is derived from an EMBL/GenBank/DDBJ whole genome shotgun (WGS) entry which is preliminary data.</text>
</comment>
<feature type="non-terminal residue" evidence="2">
    <location>
        <position position="1"/>
    </location>
</feature>
<keyword evidence="3" id="KW-1185">Reference proteome</keyword>
<sequence length="162" mass="16657">EADDSSAVGSAAGAAERTRQVGHDQEQRAEADVSSAVGSAAAAAETTRPAGHAQKGQPAEAADDDGSLGEGRGTDGHGVYSRRNHGSTIVSRHEIDRELPSSGPEAVQLPYSIDQCRASIVPYSYRIDRRISVRASAGSGGVKVARCLVDTGTVASRSSGRV</sequence>
<proteinExistence type="predicted"/>
<protein>
    <submittedName>
        <fullName evidence="2">Uncharacterized protein</fullName>
    </submittedName>
</protein>
<feature type="compositionally biased region" description="Low complexity" evidence="1">
    <location>
        <begin position="32"/>
        <end position="53"/>
    </location>
</feature>
<organism evidence="2 3">
    <name type="scientific">Pristionchus entomophagus</name>
    <dbReference type="NCBI Taxonomy" id="358040"/>
    <lineage>
        <taxon>Eukaryota</taxon>
        <taxon>Metazoa</taxon>
        <taxon>Ecdysozoa</taxon>
        <taxon>Nematoda</taxon>
        <taxon>Chromadorea</taxon>
        <taxon>Rhabditida</taxon>
        <taxon>Rhabditina</taxon>
        <taxon>Diplogasteromorpha</taxon>
        <taxon>Diplogasteroidea</taxon>
        <taxon>Neodiplogasteridae</taxon>
        <taxon>Pristionchus</taxon>
    </lineage>
</organism>
<reference evidence="2" key="1">
    <citation type="submission" date="2023-10" db="EMBL/GenBank/DDBJ databases">
        <title>Genome assembly of Pristionchus species.</title>
        <authorList>
            <person name="Yoshida K."/>
            <person name="Sommer R.J."/>
        </authorList>
    </citation>
    <scope>NUCLEOTIDE SEQUENCE</scope>
    <source>
        <strain evidence="2">RS0144</strain>
    </source>
</reference>
<evidence type="ECO:0000313" key="3">
    <source>
        <dbReference type="Proteomes" id="UP001432027"/>
    </source>
</evidence>
<dbReference type="Proteomes" id="UP001432027">
    <property type="component" value="Unassembled WGS sequence"/>
</dbReference>
<feature type="compositionally biased region" description="Basic and acidic residues" evidence="1">
    <location>
        <begin position="16"/>
        <end position="31"/>
    </location>
</feature>